<feature type="region of interest" description="Disordered" evidence="8">
    <location>
        <begin position="1"/>
        <end position="54"/>
    </location>
</feature>
<gene>
    <name evidence="10" type="ORF">Fcan01_03211</name>
</gene>
<feature type="domain" description="C2H2-type" evidence="9">
    <location>
        <begin position="614"/>
        <end position="641"/>
    </location>
</feature>
<evidence type="ECO:0000256" key="2">
    <source>
        <dbReference type="ARBA" id="ARBA00022723"/>
    </source>
</evidence>
<keyword evidence="3" id="KW-0677">Repeat</keyword>
<keyword evidence="6" id="KW-0539">Nucleus</keyword>
<feature type="region of interest" description="Disordered" evidence="8">
    <location>
        <begin position="815"/>
        <end position="838"/>
    </location>
</feature>
<evidence type="ECO:0000313" key="10">
    <source>
        <dbReference type="EMBL" id="OXA63645.1"/>
    </source>
</evidence>
<dbReference type="SMART" id="SM00355">
    <property type="entry name" value="ZnF_C2H2"/>
    <property type="match status" value="10"/>
</dbReference>
<dbReference type="InterPro" id="IPR013087">
    <property type="entry name" value="Znf_C2H2_type"/>
</dbReference>
<feature type="compositionally biased region" description="Low complexity" evidence="8">
    <location>
        <begin position="711"/>
        <end position="731"/>
    </location>
</feature>
<evidence type="ECO:0000313" key="11">
    <source>
        <dbReference type="Proteomes" id="UP000198287"/>
    </source>
</evidence>
<dbReference type="PROSITE" id="PS50157">
    <property type="entry name" value="ZINC_FINGER_C2H2_2"/>
    <property type="match status" value="4"/>
</dbReference>
<feature type="region of interest" description="Disordered" evidence="8">
    <location>
        <begin position="282"/>
        <end position="313"/>
    </location>
</feature>
<dbReference type="SUPFAM" id="SSF57667">
    <property type="entry name" value="beta-beta-alpha zinc fingers"/>
    <property type="match status" value="4"/>
</dbReference>
<protein>
    <submittedName>
        <fullName evidence="10">Zinc finger and BTB domain-containing protein 24</fullName>
    </submittedName>
</protein>
<dbReference type="Gene3D" id="3.30.160.60">
    <property type="entry name" value="Classic Zinc Finger"/>
    <property type="match status" value="3"/>
</dbReference>
<keyword evidence="2" id="KW-0479">Metal-binding</keyword>
<comment type="subcellular location">
    <subcellularLocation>
        <location evidence="1">Nucleus</location>
    </subcellularLocation>
</comment>
<feature type="compositionally biased region" description="Acidic residues" evidence="8">
    <location>
        <begin position="397"/>
        <end position="411"/>
    </location>
</feature>
<feature type="domain" description="C2H2-type" evidence="9">
    <location>
        <begin position="557"/>
        <end position="585"/>
    </location>
</feature>
<dbReference type="OrthoDB" id="6077919at2759"/>
<name>A0A226F1I3_FOLCA</name>
<feature type="region of interest" description="Disordered" evidence="8">
    <location>
        <begin position="394"/>
        <end position="423"/>
    </location>
</feature>
<feature type="domain" description="C2H2-type" evidence="9">
    <location>
        <begin position="516"/>
        <end position="543"/>
    </location>
</feature>
<feature type="compositionally biased region" description="Acidic residues" evidence="8">
    <location>
        <begin position="190"/>
        <end position="201"/>
    </location>
</feature>
<keyword evidence="4 7" id="KW-0863">Zinc-finger</keyword>
<dbReference type="InterPro" id="IPR036236">
    <property type="entry name" value="Znf_C2H2_sf"/>
</dbReference>
<dbReference type="FunFam" id="3.30.160.60:FF:000145">
    <property type="entry name" value="Zinc finger protein 574"/>
    <property type="match status" value="1"/>
</dbReference>
<sequence length="867" mass="98860">MQKDKKVSDFEENDGLDQGPDGVEGGESRGFDGNAAPDQNESFEAKKSKNGVQSQVDNQVEDDNQQQNMNNEQMSSSDHLMDMDFNVDDLCEMVMAFKCRQCSFLAQDKSTLIMHIRHKHVSGGDLGSIKRHRHKSNNNNNHHNGHATQDEAIESVGFDVSKIKMNKKEVAKEEPVPSMPPTPEAFFPMSDEEEDEEEEEDSCQHLNSMNQTLEDESNSASRRNHEHITDSMDRDPMEMDDVFLCAECDIVFASKELCCRHMHGVHRLTQFNAEFIQQVIISKKPGEDEETIDEDRSDDDNNEASSKPTKTATLRTRKIVKPPKNLTLEEGALVPRRYRVAKGISYLCSKCLIKYESEEIKMLHEKCHIVDHVPRDNGNGTKSGNNKDFAEKFRSEENDDDEDEDSLEQEEVDHQLEEGKNNQTDDDITEYKFKCPICLAEPKSEDSPNKKELDGLKKKVTILKYFKKWSNCAGHLWREHQIDCELYSCTVCKKFKNYYITKVKDHERLHRPEANYACNTCNKKFKQRHQLTTHQKYHKDKATRLPPPIDSRWYTPKECHICKRVLSDAKCLKKHISAVHNKLKPYCCNICGHMTARKAELRLHIRQHTGEKPFKCTHCTFVTGDHNSLRKHKLRHGNQRPYACPYCDYRCIQSSAFKKHMVCLHPDQDVVIFQCHLCPHASVNETLASSHAKDHEEGRIASTSSKHHSQNENSTHNNENDNSNSSKSSNEYPEIGIRSFGRWRPSIRKPKSPQKRWLDDDSVDVIDTGGVTIPASPMPVIMDNCLAQEAVVALNSSCSSSSSQRIECCKTPAETSYPAENPTPGPSNVASSSDRTNHVENEFQPQPEVSIRNGMEDLITVNLDDIA</sequence>
<keyword evidence="5" id="KW-0862">Zinc</keyword>
<evidence type="ECO:0000256" key="1">
    <source>
        <dbReference type="ARBA" id="ARBA00004123"/>
    </source>
</evidence>
<dbReference type="PROSITE" id="PS00028">
    <property type="entry name" value="ZINC_FINGER_C2H2_1"/>
    <property type="match status" value="4"/>
</dbReference>
<dbReference type="GO" id="GO:0008270">
    <property type="term" value="F:zinc ion binding"/>
    <property type="evidence" value="ECO:0007669"/>
    <property type="project" value="UniProtKB-KW"/>
</dbReference>
<organism evidence="10 11">
    <name type="scientific">Folsomia candida</name>
    <name type="common">Springtail</name>
    <dbReference type="NCBI Taxonomy" id="158441"/>
    <lineage>
        <taxon>Eukaryota</taxon>
        <taxon>Metazoa</taxon>
        <taxon>Ecdysozoa</taxon>
        <taxon>Arthropoda</taxon>
        <taxon>Hexapoda</taxon>
        <taxon>Collembola</taxon>
        <taxon>Entomobryomorpha</taxon>
        <taxon>Isotomoidea</taxon>
        <taxon>Isotomidae</taxon>
        <taxon>Proisotominae</taxon>
        <taxon>Folsomia</taxon>
    </lineage>
</organism>
<evidence type="ECO:0000256" key="5">
    <source>
        <dbReference type="ARBA" id="ARBA00022833"/>
    </source>
</evidence>
<evidence type="ECO:0000259" key="9">
    <source>
        <dbReference type="PROSITE" id="PS50157"/>
    </source>
</evidence>
<dbReference type="GO" id="GO:0005634">
    <property type="term" value="C:nucleus"/>
    <property type="evidence" value="ECO:0007669"/>
    <property type="project" value="UniProtKB-SubCell"/>
</dbReference>
<dbReference type="PANTHER" id="PTHR24379:SF121">
    <property type="entry name" value="C2H2-TYPE DOMAIN-CONTAINING PROTEIN"/>
    <property type="match status" value="1"/>
</dbReference>
<evidence type="ECO:0000256" key="6">
    <source>
        <dbReference type="ARBA" id="ARBA00023242"/>
    </source>
</evidence>
<evidence type="ECO:0000256" key="4">
    <source>
        <dbReference type="ARBA" id="ARBA00022771"/>
    </source>
</evidence>
<feature type="domain" description="C2H2-type" evidence="9">
    <location>
        <begin position="586"/>
        <end position="613"/>
    </location>
</feature>
<dbReference type="AlphaFoldDB" id="A0A226F1I3"/>
<evidence type="ECO:0000256" key="3">
    <source>
        <dbReference type="ARBA" id="ARBA00022737"/>
    </source>
</evidence>
<dbReference type="PANTHER" id="PTHR24379">
    <property type="entry name" value="KRAB AND ZINC FINGER DOMAIN-CONTAINING"/>
    <property type="match status" value="1"/>
</dbReference>
<dbReference type="Pfam" id="PF00096">
    <property type="entry name" value="zf-C2H2"/>
    <property type="match status" value="1"/>
</dbReference>
<feature type="compositionally biased region" description="Acidic residues" evidence="8">
    <location>
        <begin position="287"/>
        <end position="302"/>
    </location>
</feature>
<keyword evidence="11" id="KW-1185">Reference proteome</keyword>
<comment type="caution">
    <text evidence="10">The sequence shown here is derived from an EMBL/GenBank/DDBJ whole genome shotgun (WGS) entry which is preliminary data.</text>
</comment>
<dbReference type="OMA" id="DYRCIQS"/>
<reference evidence="10 11" key="1">
    <citation type="submission" date="2015-12" db="EMBL/GenBank/DDBJ databases">
        <title>The genome of Folsomia candida.</title>
        <authorList>
            <person name="Faddeeva A."/>
            <person name="Derks M.F."/>
            <person name="Anvar Y."/>
            <person name="Smit S."/>
            <person name="Van Straalen N."/>
            <person name="Roelofs D."/>
        </authorList>
    </citation>
    <scope>NUCLEOTIDE SEQUENCE [LARGE SCALE GENOMIC DNA]</scope>
    <source>
        <strain evidence="10 11">VU population</strain>
        <tissue evidence="10">Whole body</tissue>
    </source>
</reference>
<feature type="region of interest" description="Disordered" evidence="8">
    <location>
        <begin position="168"/>
        <end position="233"/>
    </location>
</feature>
<accession>A0A226F1I3</accession>
<dbReference type="EMBL" id="LNIX01000001">
    <property type="protein sequence ID" value="OXA63645.1"/>
    <property type="molecule type" value="Genomic_DNA"/>
</dbReference>
<feature type="region of interest" description="Disordered" evidence="8">
    <location>
        <begin position="689"/>
        <end position="733"/>
    </location>
</feature>
<feature type="compositionally biased region" description="Polar residues" evidence="8">
    <location>
        <begin position="303"/>
        <end position="313"/>
    </location>
</feature>
<dbReference type="Proteomes" id="UP000198287">
    <property type="component" value="Unassembled WGS sequence"/>
</dbReference>
<proteinExistence type="predicted"/>
<evidence type="ECO:0000256" key="8">
    <source>
        <dbReference type="SAM" id="MobiDB-lite"/>
    </source>
</evidence>
<evidence type="ECO:0000256" key="7">
    <source>
        <dbReference type="PROSITE-ProRule" id="PRU00042"/>
    </source>
</evidence>